<reference evidence="1" key="1">
    <citation type="submission" date="2022-07" db="EMBL/GenBank/DDBJ databases">
        <title>Phylogenomic reconstructions and comparative analyses of Kickxellomycotina fungi.</title>
        <authorList>
            <person name="Reynolds N.K."/>
            <person name="Stajich J.E."/>
            <person name="Barry K."/>
            <person name="Grigoriev I.V."/>
            <person name="Crous P."/>
            <person name="Smith M.E."/>
        </authorList>
    </citation>
    <scope>NUCLEOTIDE SEQUENCE</scope>
    <source>
        <strain evidence="1">NRRL 5244</strain>
    </source>
</reference>
<proteinExistence type="predicted"/>
<gene>
    <name evidence="1" type="ORF">FBU59_002279</name>
</gene>
<dbReference type="Proteomes" id="UP001150603">
    <property type="component" value="Unassembled WGS sequence"/>
</dbReference>
<accession>A0ACC1JBF7</accession>
<sequence>MNVPKKLAPMSWASNSLVVNNPCSASLTTHAATIDTIVTVHTLRRGTVPWNTKNIRTANTPNPTKCCALSGTPSGITWLNPRSARNTSQTISAISIGTRSPFVNGSRCIALCVSQPTCPW</sequence>
<keyword evidence="2" id="KW-1185">Reference proteome</keyword>
<evidence type="ECO:0000313" key="2">
    <source>
        <dbReference type="Proteomes" id="UP001150603"/>
    </source>
</evidence>
<evidence type="ECO:0000313" key="1">
    <source>
        <dbReference type="EMBL" id="KAJ1945535.1"/>
    </source>
</evidence>
<protein>
    <submittedName>
        <fullName evidence="1">Uncharacterized protein</fullName>
    </submittedName>
</protein>
<dbReference type="EMBL" id="JANBPW010001220">
    <property type="protein sequence ID" value="KAJ1945535.1"/>
    <property type="molecule type" value="Genomic_DNA"/>
</dbReference>
<name>A0ACC1JBF7_9FUNG</name>
<organism evidence="1 2">
    <name type="scientific">Linderina macrospora</name>
    <dbReference type="NCBI Taxonomy" id="4868"/>
    <lineage>
        <taxon>Eukaryota</taxon>
        <taxon>Fungi</taxon>
        <taxon>Fungi incertae sedis</taxon>
        <taxon>Zoopagomycota</taxon>
        <taxon>Kickxellomycotina</taxon>
        <taxon>Kickxellomycetes</taxon>
        <taxon>Kickxellales</taxon>
        <taxon>Kickxellaceae</taxon>
        <taxon>Linderina</taxon>
    </lineage>
</organism>
<comment type="caution">
    <text evidence="1">The sequence shown here is derived from an EMBL/GenBank/DDBJ whole genome shotgun (WGS) entry which is preliminary data.</text>
</comment>